<keyword evidence="1" id="KW-0560">Oxidoreductase</keyword>
<sequence>MQIQGQAALVTGGGSGLGEAVARELARLGARVAVLDVNAAGAERVAADIGGLACRCDITDSAAVTAALDAAEQAHGPARIVMNIAGIGTARRLLGRDGSPAPLEDFERVVRINLVGTYNMIRLSAARIARLEPLEDGERGVMVCTASVAAFDGQVGQEAYSASKGGIVGMTLPLARDLAQFGIRVCTLAPGLFATPLVNELPQEVQDKLAASIPFPRRLGRPEEFASLAMQVVGNGHLNGEVIRLDGALRMAPR</sequence>
<dbReference type="Proteomes" id="UP000247811">
    <property type="component" value="Unassembled WGS sequence"/>
</dbReference>
<protein>
    <submittedName>
        <fullName evidence="3">NAD(P)-dependent dehydrogenase (Short-subunit alcohol dehydrogenase family)</fullName>
    </submittedName>
</protein>
<dbReference type="GO" id="GO:0016491">
    <property type="term" value="F:oxidoreductase activity"/>
    <property type="evidence" value="ECO:0007669"/>
    <property type="project" value="UniProtKB-KW"/>
</dbReference>
<dbReference type="PANTHER" id="PTHR43658:SF8">
    <property type="entry name" value="17-BETA-HYDROXYSTEROID DEHYDROGENASE 14-RELATED"/>
    <property type="match status" value="1"/>
</dbReference>
<dbReference type="EMBL" id="QJJS01000004">
    <property type="protein sequence ID" value="PXW97655.1"/>
    <property type="molecule type" value="Genomic_DNA"/>
</dbReference>
<proteinExistence type="inferred from homology"/>
<evidence type="ECO:0000256" key="1">
    <source>
        <dbReference type="ARBA" id="ARBA00023002"/>
    </source>
</evidence>
<evidence type="ECO:0000313" key="3">
    <source>
        <dbReference type="EMBL" id="PXW97655.1"/>
    </source>
</evidence>
<accession>A0A318H7P5</accession>
<dbReference type="PRINTS" id="PR00080">
    <property type="entry name" value="SDRFAMILY"/>
</dbReference>
<evidence type="ECO:0000256" key="2">
    <source>
        <dbReference type="RuleBase" id="RU000363"/>
    </source>
</evidence>
<dbReference type="PROSITE" id="PS00061">
    <property type="entry name" value="ADH_SHORT"/>
    <property type="match status" value="1"/>
</dbReference>
<organism evidence="3 4">
    <name type="scientific">Sphaerotilus hippei</name>
    <dbReference type="NCBI Taxonomy" id="744406"/>
    <lineage>
        <taxon>Bacteria</taxon>
        <taxon>Pseudomonadati</taxon>
        <taxon>Pseudomonadota</taxon>
        <taxon>Betaproteobacteria</taxon>
        <taxon>Burkholderiales</taxon>
        <taxon>Sphaerotilaceae</taxon>
        <taxon>Sphaerotilus</taxon>
    </lineage>
</organism>
<dbReference type="PRINTS" id="PR00081">
    <property type="entry name" value="GDHRDH"/>
</dbReference>
<comment type="caution">
    <text evidence="3">The sequence shown here is derived from an EMBL/GenBank/DDBJ whole genome shotgun (WGS) entry which is preliminary data.</text>
</comment>
<dbReference type="PANTHER" id="PTHR43658">
    <property type="entry name" value="SHORT-CHAIN DEHYDROGENASE/REDUCTASE"/>
    <property type="match status" value="1"/>
</dbReference>
<keyword evidence="4" id="KW-1185">Reference proteome</keyword>
<dbReference type="SUPFAM" id="SSF51735">
    <property type="entry name" value="NAD(P)-binding Rossmann-fold domains"/>
    <property type="match status" value="1"/>
</dbReference>
<reference evidence="3 4" key="1">
    <citation type="submission" date="2018-05" db="EMBL/GenBank/DDBJ databases">
        <title>Genomic Encyclopedia of Type Strains, Phase IV (KMG-IV): sequencing the most valuable type-strain genomes for metagenomic binning, comparative biology and taxonomic classification.</title>
        <authorList>
            <person name="Goeker M."/>
        </authorList>
    </citation>
    <scope>NUCLEOTIDE SEQUENCE [LARGE SCALE GENOMIC DNA]</scope>
    <source>
        <strain evidence="3 4">DSM 566</strain>
    </source>
</reference>
<dbReference type="InterPro" id="IPR002347">
    <property type="entry name" value="SDR_fam"/>
</dbReference>
<comment type="similarity">
    <text evidence="2">Belongs to the short-chain dehydrogenases/reductases (SDR) family.</text>
</comment>
<dbReference type="Gene3D" id="3.40.50.720">
    <property type="entry name" value="NAD(P)-binding Rossmann-like Domain"/>
    <property type="match status" value="1"/>
</dbReference>
<dbReference type="AlphaFoldDB" id="A0A318H7P5"/>
<name>A0A318H7P5_9BURK</name>
<evidence type="ECO:0000313" key="4">
    <source>
        <dbReference type="Proteomes" id="UP000247811"/>
    </source>
</evidence>
<dbReference type="OrthoDB" id="9794138at2"/>
<dbReference type="RefSeq" id="WP_110400034.1">
    <property type="nucleotide sequence ID" value="NZ_QJJS01000004.1"/>
</dbReference>
<dbReference type="InterPro" id="IPR020904">
    <property type="entry name" value="Sc_DH/Rdtase_CS"/>
</dbReference>
<gene>
    <name evidence="3" type="ORF">C7444_104258</name>
</gene>
<dbReference type="Pfam" id="PF00106">
    <property type="entry name" value="adh_short"/>
    <property type="match status" value="1"/>
</dbReference>
<dbReference type="InterPro" id="IPR036291">
    <property type="entry name" value="NAD(P)-bd_dom_sf"/>
</dbReference>